<dbReference type="EMBL" id="HF935629">
    <property type="protein sequence ID" value="CCX31718.1"/>
    <property type="molecule type" value="Genomic_DNA"/>
</dbReference>
<evidence type="ECO:0000313" key="2">
    <source>
        <dbReference type="Proteomes" id="UP000018144"/>
    </source>
</evidence>
<evidence type="ECO:0000313" key="1">
    <source>
        <dbReference type="EMBL" id="CCX31718.1"/>
    </source>
</evidence>
<reference evidence="1 2" key="1">
    <citation type="journal article" date="2013" name="PLoS Genet.">
        <title>The genome and development-dependent transcriptomes of Pyronema confluens: a window into fungal evolution.</title>
        <authorList>
            <person name="Traeger S."/>
            <person name="Altegoer F."/>
            <person name="Freitag M."/>
            <person name="Gabaldon T."/>
            <person name="Kempken F."/>
            <person name="Kumar A."/>
            <person name="Marcet-Houben M."/>
            <person name="Poggeler S."/>
            <person name="Stajich J.E."/>
            <person name="Nowrousian M."/>
        </authorList>
    </citation>
    <scope>NUCLEOTIDE SEQUENCE [LARGE SCALE GENOMIC DNA]</scope>
    <source>
        <strain evidence="2">CBS 100304</strain>
        <tissue evidence="1">Vegetative mycelium</tissue>
    </source>
</reference>
<gene>
    <name evidence="1" type="ORF">PCON_11241</name>
</gene>
<dbReference type="AlphaFoldDB" id="U4LIF5"/>
<proteinExistence type="predicted"/>
<keyword evidence="2" id="KW-1185">Reference proteome</keyword>
<organism evidence="1 2">
    <name type="scientific">Pyronema omphalodes (strain CBS 100304)</name>
    <name type="common">Pyronema confluens</name>
    <dbReference type="NCBI Taxonomy" id="1076935"/>
    <lineage>
        <taxon>Eukaryota</taxon>
        <taxon>Fungi</taxon>
        <taxon>Dikarya</taxon>
        <taxon>Ascomycota</taxon>
        <taxon>Pezizomycotina</taxon>
        <taxon>Pezizomycetes</taxon>
        <taxon>Pezizales</taxon>
        <taxon>Pyronemataceae</taxon>
        <taxon>Pyronema</taxon>
    </lineage>
</organism>
<accession>U4LIF5</accession>
<name>U4LIF5_PYROM</name>
<dbReference type="Proteomes" id="UP000018144">
    <property type="component" value="Unassembled WGS sequence"/>
</dbReference>
<sequence>MLDPELIADVITCHGIFRKSHGPTKSETDAVNSFSIMHVRIICLLQKAEKTLNYHQSIDSKLRVINVTLMGVRNDCAAAYLAISPSRRGRGEG</sequence>
<protein>
    <submittedName>
        <fullName evidence="1">Uncharacterized protein</fullName>
    </submittedName>
</protein>